<organism evidence="2">
    <name type="scientific">Camponotus floridanus</name>
    <name type="common">Florida carpenter ant</name>
    <dbReference type="NCBI Taxonomy" id="104421"/>
    <lineage>
        <taxon>Eukaryota</taxon>
        <taxon>Metazoa</taxon>
        <taxon>Ecdysozoa</taxon>
        <taxon>Arthropoda</taxon>
        <taxon>Hexapoda</taxon>
        <taxon>Insecta</taxon>
        <taxon>Pterygota</taxon>
        <taxon>Neoptera</taxon>
        <taxon>Endopterygota</taxon>
        <taxon>Hymenoptera</taxon>
        <taxon>Apocrita</taxon>
        <taxon>Aculeata</taxon>
        <taxon>Formicoidea</taxon>
        <taxon>Formicidae</taxon>
        <taxon>Formicinae</taxon>
        <taxon>Camponotus</taxon>
    </lineage>
</organism>
<dbReference type="AlphaFoldDB" id="E2AEX9"/>
<proteinExistence type="predicted"/>
<dbReference type="EMBL" id="GL438970">
    <property type="protein sequence ID" value="EFN68011.1"/>
    <property type="molecule type" value="Genomic_DNA"/>
</dbReference>
<evidence type="ECO:0000313" key="2">
    <source>
        <dbReference type="Proteomes" id="UP000000311"/>
    </source>
</evidence>
<accession>E2AEX9</accession>
<evidence type="ECO:0000313" key="1">
    <source>
        <dbReference type="EMBL" id="EFN68011.1"/>
    </source>
</evidence>
<dbReference type="Proteomes" id="UP000000311">
    <property type="component" value="Unassembled WGS sequence"/>
</dbReference>
<dbReference type="InParanoid" id="E2AEX9"/>
<name>E2AEX9_CAMFO</name>
<feature type="non-terminal residue" evidence="1">
    <location>
        <position position="1"/>
    </location>
</feature>
<protein>
    <submittedName>
        <fullName evidence="1">Uncharacterized protein</fullName>
    </submittedName>
</protein>
<gene>
    <name evidence="1" type="ORF">EAG_15003</name>
</gene>
<keyword evidence="2" id="KW-1185">Reference proteome</keyword>
<feature type="non-terminal residue" evidence="1">
    <location>
        <position position="87"/>
    </location>
</feature>
<reference evidence="1 2" key="1">
    <citation type="journal article" date="2010" name="Science">
        <title>Genomic comparison of the ants Camponotus floridanus and Harpegnathos saltator.</title>
        <authorList>
            <person name="Bonasio R."/>
            <person name="Zhang G."/>
            <person name="Ye C."/>
            <person name="Mutti N.S."/>
            <person name="Fang X."/>
            <person name="Qin N."/>
            <person name="Donahue G."/>
            <person name="Yang P."/>
            <person name="Li Q."/>
            <person name="Li C."/>
            <person name="Zhang P."/>
            <person name="Huang Z."/>
            <person name="Berger S.L."/>
            <person name="Reinberg D."/>
            <person name="Wang J."/>
            <person name="Liebig J."/>
        </authorList>
    </citation>
    <scope>NUCLEOTIDE SEQUENCE [LARGE SCALE GENOMIC DNA]</scope>
    <source>
        <strain evidence="2">C129</strain>
    </source>
</reference>
<sequence>IKITGNADNCCILKNGDIFEVQNIASCHETRELMIIGRQLTSKEDFFTIPCQSTLLGIYKVKYTSSKNLSLRSLSAIVNKCVKQPHK</sequence>